<dbReference type="PRINTS" id="PR01438">
    <property type="entry name" value="UNVRSLSTRESS"/>
</dbReference>
<dbReference type="EMBL" id="JACCCO010000003">
    <property type="protein sequence ID" value="NYF44464.1"/>
    <property type="molecule type" value="Genomic_DNA"/>
</dbReference>
<proteinExistence type="inferred from homology"/>
<dbReference type="InterPro" id="IPR006016">
    <property type="entry name" value="UspA"/>
</dbReference>
<dbReference type="PANTHER" id="PTHR46268">
    <property type="entry name" value="STRESS RESPONSE PROTEIN NHAX"/>
    <property type="match status" value="1"/>
</dbReference>
<feature type="domain" description="UspA" evidence="2">
    <location>
        <begin position="149"/>
        <end position="282"/>
    </location>
</feature>
<protein>
    <submittedName>
        <fullName evidence="3">Nucleotide-binding universal stress UspA family protein</fullName>
    </submittedName>
</protein>
<comment type="similarity">
    <text evidence="1">Belongs to the universal stress protein A family.</text>
</comment>
<dbReference type="Pfam" id="PF00582">
    <property type="entry name" value="Usp"/>
    <property type="match status" value="2"/>
</dbReference>
<dbReference type="PANTHER" id="PTHR46268:SF6">
    <property type="entry name" value="UNIVERSAL STRESS PROTEIN UP12"/>
    <property type="match status" value="1"/>
</dbReference>
<evidence type="ECO:0000313" key="4">
    <source>
        <dbReference type="Proteomes" id="UP000576393"/>
    </source>
</evidence>
<dbReference type="Gene3D" id="3.40.50.620">
    <property type="entry name" value="HUPs"/>
    <property type="match status" value="2"/>
</dbReference>
<keyword evidence="4" id="KW-1185">Reference proteome</keyword>
<reference evidence="3 4" key="1">
    <citation type="submission" date="2020-07" db="EMBL/GenBank/DDBJ databases">
        <title>Sequencing the genomes of 1000 actinobacteria strains.</title>
        <authorList>
            <person name="Klenk H.-P."/>
        </authorList>
    </citation>
    <scope>NUCLEOTIDE SEQUENCE [LARGE SCALE GENOMIC DNA]</scope>
    <source>
        <strain evidence="3 4">DSM 45763</strain>
    </source>
</reference>
<gene>
    <name evidence="3" type="ORF">HDA43_006691</name>
</gene>
<sequence>MTRPVIAGADGSAPSLRAVMWAAHEAALRKAPLLIVHTALRWTGNVPLVPQPHHWGAAAEATAWELLRQAAERAQTGTDVQQVTTDIADGPAAEALADVARHAQLLAVGTRGRGGFAGLLLGSVSRDLATRCPCPLVVVGPPPPGRPTHIVVGATGKPGQEPVLEFAFEEALLRELPLRAVHAWTHPHATPGRPQPLVYDIDAVGQEEALLLAEAIAGWRERFPDVTLTEHTLHTHPAKALIDASHDAELVVAGATARRVTGLGPTASILLHRSHAPVAVIRRPTP</sequence>
<dbReference type="Proteomes" id="UP000576393">
    <property type="component" value="Unassembled WGS sequence"/>
</dbReference>
<dbReference type="RefSeq" id="WP_179828584.1">
    <property type="nucleotide sequence ID" value="NZ_JACCCO010000003.1"/>
</dbReference>
<accession>A0A852VBN2</accession>
<dbReference type="InterPro" id="IPR006015">
    <property type="entry name" value="Universal_stress_UspA"/>
</dbReference>
<evidence type="ECO:0000313" key="3">
    <source>
        <dbReference type="EMBL" id="NYF44464.1"/>
    </source>
</evidence>
<name>A0A852VBN2_9ACTN</name>
<dbReference type="InterPro" id="IPR014729">
    <property type="entry name" value="Rossmann-like_a/b/a_fold"/>
</dbReference>
<dbReference type="AlphaFoldDB" id="A0A852VBN2"/>
<comment type="caution">
    <text evidence="3">The sequence shown here is derived from an EMBL/GenBank/DDBJ whole genome shotgun (WGS) entry which is preliminary data.</text>
</comment>
<organism evidence="3 4">
    <name type="scientific">Streptosporangium sandarakinum</name>
    <dbReference type="NCBI Taxonomy" id="1260955"/>
    <lineage>
        <taxon>Bacteria</taxon>
        <taxon>Bacillati</taxon>
        <taxon>Actinomycetota</taxon>
        <taxon>Actinomycetes</taxon>
        <taxon>Streptosporangiales</taxon>
        <taxon>Streptosporangiaceae</taxon>
        <taxon>Streptosporangium</taxon>
    </lineage>
</organism>
<evidence type="ECO:0000256" key="1">
    <source>
        <dbReference type="ARBA" id="ARBA00008791"/>
    </source>
</evidence>
<evidence type="ECO:0000259" key="2">
    <source>
        <dbReference type="Pfam" id="PF00582"/>
    </source>
</evidence>
<feature type="domain" description="UspA" evidence="2">
    <location>
        <begin position="1"/>
        <end position="139"/>
    </location>
</feature>
<dbReference type="SUPFAM" id="SSF52402">
    <property type="entry name" value="Adenine nucleotide alpha hydrolases-like"/>
    <property type="match status" value="2"/>
</dbReference>